<dbReference type="EMBL" id="LBQB01000001">
    <property type="protein sequence ID" value="KKP70188.1"/>
    <property type="molecule type" value="Genomic_DNA"/>
</dbReference>
<gene>
    <name evidence="2" type="ORF">UR67_C0001G0097</name>
</gene>
<comment type="caution">
    <text evidence="2">The sequence shown here is derived from an EMBL/GenBank/DDBJ whole genome shotgun (WGS) entry which is preliminary data.</text>
</comment>
<name>A0A0G0BL98_UNCC3</name>
<dbReference type="PANTHER" id="PTHR43617:SF38">
    <property type="entry name" value="N-ACETYLTRANSFERASE DOMAIN-CONTAINING PROTEIN"/>
    <property type="match status" value="1"/>
</dbReference>
<proteinExistence type="predicted"/>
<evidence type="ECO:0000313" key="2">
    <source>
        <dbReference type="EMBL" id="KKP70188.1"/>
    </source>
</evidence>
<dbReference type="Gene3D" id="3.40.630.30">
    <property type="match status" value="1"/>
</dbReference>
<dbReference type="InterPro" id="IPR050276">
    <property type="entry name" value="MshD_Acetyltransferase"/>
</dbReference>
<reference evidence="2 3" key="1">
    <citation type="journal article" date="2015" name="Nature">
        <title>rRNA introns, odd ribosomes, and small enigmatic genomes across a large radiation of phyla.</title>
        <authorList>
            <person name="Brown C.T."/>
            <person name="Hug L.A."/>
            <person name="Thomas B.C."/>
            <person name="Sharon I."/>
            <person name="Castelle C.J."/>
            <person name="Singh A."/>
            <person name="Wilkins M.J."/>
            <person name="Williams K.H."/>
            <person name="Banfield J.F."/>
        </authorList>
    </citation>
    <scope>NUCLEOTIDE SEQUENCE [LARGE SCALE GENOMIC DNA]</scope>
</reference>
<accession>A0A0G0BL98</accession>
<dbReference type="PROSITE" id="PS51186">
    <property type="entry name" value="GNAT"/>
    <property type="match status" value="1"/>
</dbReference>
<dbReference type="STRING" id="1618350.UR67_C0001G0097"/>
<dbReference type="SUPFAM" id="SSF55729">
    <property type="entry name" value="Acyl-CoA N-acyltransferases (Nat)"/>
    <property type="match status" value="1"/>
</dbReference>
<protein>
    <recommendedName>
        <fullName evidence="1">N-acetyltransferase domain-containing protein</fullName>
    </recommendedName>
</protein>
<feature type="domain" description="N-acetyltransferase" evidence="1">
    <location>
        <begin position="4"/>
        <end position="148"/>
    </location>
</feature>
<evidence type="ECO:0000259" key="1">
    <source>
        <dbReference type="PROSITE" id="PS51186"/>
    </source>
</evidence>
<dbReference type="InterPro" id="IPR016181">
    <property type="entry name" value="Acyl_CoA_acyltransferase"/>
</dbReference>
<dbReference type="AlphaFoldDB" id="A0A0G0BL98"/>
<dbReference type="Pfam" id="PF00583">
    <property type="entry name" value="Acetyltransf_1"/>
    <property type="match status" value="1"/>
</dbReference>
<dbReference type="InterPro" id="IPR000182">
    <property type="entry name" value="GNAT_dom"/>
</dbReference>
<dbReference type="GO" id="GO:0016747">
    <property type="term" value="F:acyltransferase activity, transferring groups other than amino-acyl groups"/>
    <property type="evidence" value="ECO:0007669"/>
    <property type="project" value="InterPro"/>
</dbReference>
<dbReference type="Proteomes" id="UP000034581">
    <property type="component" value="Unassembled WGS sequence"/>
</dbReference>
<evidence type="ECO:0000313" key="3">
    <source>
        <dbReference type="Proteomes" id="UP000034581"/>
    </source>
</evidence>
<organism evidence="2 3">
    <name type="scientific">candidate division CPR3 bacterium GW2011_GWF2_35_18</name>
    <dbReference type="NCBI Taxonomy" id="1618350"/>
    <lineage>
        <taxon>Bacteria</taxon>
        <taxon>Bacteria division CPR3</taxon>
    </lineage>
</organism>
<dbReference type="CDD" id="cd04301">
    <property type="entry name" value="NAT_SF"/>
    <property type="match status" value="1"/>
</dbReference>
<sequence>MDKLTYKRATRKDISKLVELDKKCFNRDFDNSFTEKEFETCLTQSGDTGFIYLNKTIIGFYSWVDIDNEESEIVGIAILPEYQKHGYGTTGVKMMLDSLKDKKKIKIVTHPKNTIALKMYKNLGFVVSGFSKDHYGPNQPRVVLYKIK</sequence>
<dbReference type="PANTHER" id="PTHR43617">
    <property type="entry name" value="L-AMINO ACID N-ACETYLTRANSFERASE"/>
    <property type="match status" value="1"/>
</dbReference>